<dbReference type="InterPro" id="IPR013324">
    <property type="entry name" value="RNA_pol_sigma_r3/r4-like"/>
</dbReference>
<reference evidence="4 5" key="2">
    <citation type="submission" date="2012-06" db="EMBL/GenBank/DDBJ databases">
        <authorList>
            <person name="Fiebig A."/>
        </authorList>
    </citation>
    <scope>NUCLEOTIDE SEQUENCE [LARGE SCALE GENOMIC DNA]</scope>
    <source>
        <strain evidence="4 5">DFL-43</strain>
    </source>
</reference>
<reference evidence="4 5" key="1">
    <citation type="submission" date="2007-10" db="EMBL/GenBank/DDBJ databases">
        <authorList>
            <person name="Wagner-Dobler I."/>
            <person name="Ferriera S."/>
            <person name="Johnson J."/>
            <person name="Kravitz S."/>
            <person name="Beeson K."/>
            <person name="Sutton G."/>
            <person name="Rogers Y.-H."/>
            <person name="Friedman R."/>
            <person name="Frazier M."/>
            <person name="Venter J.C."/>
        </authorList>
    </citation>
    <scope>NUCLEOTIDE SEQUENCE [LARGE SCALE GENOMIC DNA]</scope>
    <source>
        <strain evidence="4 5">DFL-43</strain>
    </source>
</reference>
<dbReference type="SUPFAM" id="SSF88946">
    <property type="entry name" value="Sigma2 domain of RNA polymerase sigma factors"/>
    <property type="match status" value="1"/>
</dbReference>
<evidence type="ECO:0000313" key="4">
    <source>
        <dbReference type="EMBL" id="EDQ33873.1"/>
    </source>
</evidence>
<dbReference type="Proteomes" id="UP000004291">
    <property type="component" value="Chromosome"/>
</dbReference>
<evidence type="ECO:0000259" key="3">
    <source>
        <dbReference type="Pfam" id="PF20239"/>
    </source>
</evidence>
<dbReference type="EMBL" id="ABIA03000002">
    <property type="protein sequence ID" value="EDQ33873.1"/>
    <property type="molecule type" value="Genomic_DNA"/>
</dbReference>
<name>A9D4F7_HOEPD</name>
<dbReference type="InterPro" id="IPR046531">
    <property type="entry name" value="DUF6596"/>
</dbReference>
<evidence type="ECO:0000259" key="2">
    <source>
        <dbReference type="Pfam" id="PF08281"/>
    </source>
</evidence>
<dbReference type="GO" id="GO:0006352">
    <property type="term" value="P:DNA-templated transcription initiation"/>
    <property type="evidence" value="ECO:0007669"/>
    <property type="project" value="InterPro"/>
</dbReference>
<dbReference type="PANTHER" id="PTHR47756">
    <property type="entry name" value="BLL6612 PROTEIN-RELATED"/>
    <property type="match status" value="1"/>
</dbReference>
<dbReference type="InterPro" id="IPR036388">
    <property type="entry name" value="WH-like_DNA-bd_sf"/>
</dbReference>
<dbReference type="Gene3D" id="1.10.1740.10">
    <property type="match status" value="1"/>
</dbReference>
<keyword evidence="5" id="KW-1185">Reference proteome</keyword>
<dbReference type="RefSeq" id="WP_007196879.1">
    <property type="nucleotide sequence ID" value="NZ_CM002917.1"/>
</dbReference>
<dbReference type="GO" id="GO:0003677">
    <property type="term" value="F:DNA binding"/>
    <property type="evidence" value="ECO:0007669"/>
    <property type="project" value="InterPro"/>
</dbReference>
<dbReference type="InterPro" id="IPR007627">
    <property type="entry name" value="RNA_pol_sigma70_r2"/>
</dbReference>
<dbReference type="InterPro" id="IPR014284">
    <property type="entry name" value="RNA_pol_sigma-70_dom"/>
</dbReference>
<dbReference type="Gene3D" id="1.10.10.10">
    <property type="entry name" value="Winged helix-like DNA-binding domain superfamily/Winged helix DNA-binding domain"/>
    <property type="match status" value="1"/>
</dbReference>
<dbReference type="AlphaFoldDB" id="A9D4F7"/>
<dbReference type="HOGENOM" id="CLU_035311_1_0_5"/>
<sequence length="421" mass="46912">MASDAIEKETRARKTVEALARADTGRLLGALLRDVRDFQLAEDCLQEALESALTHWTRNGLPSSPAGWVLQAARRKAIDRFRRARTFKRKAEEYGLLIELDQQTVDSQEPPAIPDERLRLIFTCCHPALDSKTRVALTLRTLCGLTTREIARAFLDATETMAQRLVRARHKITKAGIPFEIPEPEHWSERLDSVLSVIYLIFNEGYSATAGPDLLRHDLCLEAIRLGRLMLELAPGDAECEGLLALMLLNHSRAQARLDDEGGMIPLDRQDRGQWRKAEIEEGCRILDQALERGRAGLFQLQAAISALHAQAASHTDTDWQQIVLLYEAMHAHSGNPVHLLNRAVALSYACGADQALDALATFEAGLEGYQPFHAAKADLLRRTGRFEAARESYHRAIALSGNESERQFLASRMAALAEQV</sequence>
<evidence type="ECO:0000259" key="1">
    <source>
        <dbReference type="Pfam" id="PF04542"/>
    </source>
</evidence>
<dbReference type="InterPro" id="IPR013249">
    <property type="entry name" value="RNA_pol_sigma70_r4_t2"/>
</dbReference>
<dbReference type="InterPro" id="IPR013325">
    <property type="entry name" value="RNA_pol_sigma_r2"/>
</dbReference>
<gene>
    <name evidence="4" type="ORF">HPDFL43_05450</name>
</gene>
<dbReference type="SUPFAM" id="SSF48452">
    <property type="entry name" value="TPR-like"/>
    <property type="match status" value="1"/>
</dbReference>
<evidence type="ECO:0000313" key="5">
    <source>
        <dbReference type="Proteomes" id="UP000004291"/>
    </source>
</evidence>
<organism evidence="4 5">
    <name type="scientific">Hoeflea phototrophica (strain DSM 17068 / NCIMB 14078 / DFL-43)</name>
    <dbReference type="NCBI Taxonomy" id="411684"/>
    <lineage>
        <taxon>Bacteria</taxon>
        <taxon>Pseudomonadati</taxon>
        <taxon>Pseudomonadota</taxon>
        <taxon>Alphaproteobacteria</taxon>
        <taxon>Hyphomicrobiales</taxon>
        <taxon>Rhizobiaceae</taxon>
        <taxon>Hoeflea</taxon>
    </lineage>
</organism>
<dbReference type="eggNOG" id="COG4941">
    <property type="taxonomic scope" value="Bacteria"/>
</dbReference>
<dbReference type="GO" id="GO:0016987">
    <property type="term" value="F:sigma factor activity"/>
    <property type="evidence" value="ECO:0007669"/>
    <property type="project" value="InterPro"/>
</dbReference>
<dbReference type="Pfam" id="PF04542">
    <property type="entry name" value="Sigma70_r2"/>
    <property type="match status" value="1"/>
</dbReference>
<dbReference type="InterPro" id="IPR011990">
    <property type="entry name" value="TPR-like_helical_dom_sf"/>
</dbReference>
<feature type="domain" description="DUF6596" evidence="3">
    <location>
        <begin position="190"/>
        <end position="290"/>
    </location>
</feature>
<dbReference type="OrthoDB" id="9780299at2"/>
<dbReference type="Pfam" id="PF20239">
    <property type="entry name" value="DUF6596"/>
    <property type="match status" value="1"/>
</dbReference>
<proteinExistence type="predicted"/>
<accession>A9D4F7</accession>
<comment type="caution">
    <text evidence="4">The sequence shown here is derived from an EMBL/GenBank/DDBJ whole genome shotgun (WGS) entry which is preliminary data.</text>
</comment>
<dbReference type="Pfam" id="PF08281">
    <property type="entry name" value="Sigma70_r4_2"/>
    <property type="match status" value="1"/>
</dbReference>
<dbReference type="PANTHER" id="PTHR47756:SF2">
    <property type="entry name" value="BLL6612 PROTEIN"/>
    <property type="match status" value="1"/>
</dbReference>
<dbReference type="NCBIfam" id="TIGR02937">
    <property type="entry name" value="sigma70-ECF"/>
    <property type="match status" value="1"/>
</dbReference>
<protein>
    <submittedName>
        <fullName evidence="4">RNA polymerase sigma factor, sigma-70 family</fullName>
    </submittedName>
</protein>
<feature type="domain" description="RNA polymerase sigma factor 70 region 4 type 2" evidence="2">
    <location>
        <begin position="121"/>
        <end position="171"/>
    </location>
</feature>
<feature type="domain" description="RNA polymerase sigma-70 region 2" evidence="1">
    <location>
        <begin position="26"/>
        <end position="85"/>
    </location>
</feature>
<dbReference type="STRING" id="411684.HPDFL43_05450"/>
<dbReference type="SUPFAM" id="SSF88659">
    <property type="entry name" value="Sigma3 and sigma4 domains of RNA polymerase sigma factors"/>
    <property type="match status" value="1"/>
</dbReference>